<dbReference type="Pfam" id="PF05721">
    <property type="entry name" value="PhyH"/>
    <property type="match status" value="1"/>
</dbReference>
<dbReference type="EMBL" id="CAJNIZ010021446">
    <property type="protein sequence ID" value="CAE7451883.1"/>
    <property type="molecule type" value="Genomic_DNA"/>
</dbReference>
<dbReference type="SUPFAM" id="SSF51197">
    <property type="entry name" value="Clavaminate synthase-like"/>
    <property type="match status" value="1"/>
</dbReference>
<evidence type="ECO:0008006" key="4">
    <source>
        <dbReference type="Google" id="ProtNLM"/>
    </source>
</evidence>
<gene>
    <name evidence="2" type="ORF">SPIL2461_LOCUS11075</name>
</gene>
<protein>
    <recommendedName>
        <fullName evidence="4">Phytanoyl-CoA dioxygenase</fullName>
    </recommendedName>
</protein>
<dbReference type="Proteomes" id="UP000649617">
    <property type="component" value="Unassembled WGS sequence"/>
</dbReference>
<keyword evidence="3" id="KW-1185">Reference proteome</keyword>
<proteinExistence type="predicted"/>
<dbReference type="PANTHER" id="PTHR20883">
    <property type="entry name" value="PHYTANOYL-COA DIOXYGENASE DOMAIN CONTAINING 1"/>
    <property type="match status" value="1"/>
</dbReference>
<evidence type="ECO:0000256" key="1">
    <source>
        <dbReference type="ARBA" id="ARBA00001962"/>
    </source>
</evidence>
<name>A0A812RUF1_SYMPI</name>
<reference evidence="2" key="1">
    <citation type="submission" date="2021-02" db="EMBL/GenBank/DDBJ databases">
        <authorList>
            <person name="Dougan E. K."/>
            <person name="Rhodes N."/>
            <person name="Thang M."/>
            <person name="Chan C."/>
        </authorList>
    </citation>
    <scope>NUCLEOTIDE SEQUENCE</scope>
</reference>
<dbReference type="GO" id="GO:0046872">
    <property type="term" value="F:metal ion binding"/>
    <property type="evidence" value="ECO:0007669"/>
    <property type="project" value="UniProtKB-ARBA"/>
</dbReference>
<comment type="cofactor">
    <cofactor evidence="1">
        <name>Fe cation</name>
        <dbReference type="ChEBI" id="CHEBI:24875"/>
    </cofactor>
</comment>
<dbReference type="GO" id="GO:0016491">
    <property type="term" value="F:oxidoreductase activity"/>
    <property type="evidence" value="ECO:0007669"/>
    <property type="project" value="UniProtKB-ARBA"/>
</dbReference>
<accession>A0A812RUF1</accession>
<comment type="caution">
    <text evidence="2">The sequence shown here is derived from an EMBL/GenBank/DDBJ whole genome shotgun (WGS) entry which is preliminary data.</text>
</comment>
<evidence type="ECO:0000313" key="2">
    <source>
        <dbReference type="EMBL" id="CAE7451883.1"/>
    </source>
</evidence>
<sequence>METDVLFDEAAAGLKKDGFAVVRNCVDATKLRLLVAEYEERVVPSKHKFEVRRERHGIEGEDGLDRVVHIANIHELPGLAHLAAEERLLKLASACLANKGVRPLINVELFDKPPLGNSSTATPPHQDNFYFRASEPGITLWIAVDDMDDSSGTLRYVSGSHLAGLRMHEWDWGPAGFAKNIYDYCDADDELERSPGHLDPGDVVVHHGLTIHHASANLTNHRRRAVAVNYVAEHVAHSIVDDLYQPSLIFDIQRERLLNAAVSDWPERQVLAVTSVRCALGRPHFSSRIPGTVTIEDGKLAVRIDGCMNEAIQALIDSGHAVRGKPRSLENVPVSQKATSYSGVWILNDAELEGIWVQSSCGIFVDICTPMFLQKVEKPIDHADLAKQQAAAGMLLDGSDKVDKDHLVSFQCSQPRSRRRKLYKHEDRGTELFEEVLTGPGQSKVAWQRVEHGKGTVLQLEDGSPGWWVVCGSWWGRILGREENDVVRHVSCRSLWHLITTYSEELGLDENVALCGFHATFGRIEKPGIWRVVQDLDPSQVGPWPYVLVHHRQSRGMLSGQF</sequence>
<evidence type="ECO:0000313" key="3">
    <source>
        <dbReference type="Proteomes" id="UP000649617"/>
    </source>
</evidence>
<dbReference type="InterPro" id="IPR008775">
    <property type="entry name" value="Phytyl_CoA_dOase-like"/>
</dbReference>
<dbReference type="PANTHER" id="PTHR20883:SF48">
    <property type="entry name" value="ECTOINE DIOXYGENASE"/>
    <property type="match status" value="1"/>
</dbReference>
<dbReference type="OrthoDB" id="2328924at2759"/>
<organism evidence="2 3">
    <name type="scientific">Symbiodinium pilosum</name>
    <name type="common">Dinoflagellate</name>
    <dbReference type="NCBI Taxonomy" id="2952"/>
    <lineage>
        <taxon>Eukaryota</taxon>
        <taxon>Sar</taxon>
        <taxon>Alveolata</taxon>
        <taxon>Dinophyceae</taxon>
        <taxon>Suessiales</taxon>
        <taxon>Symbiodiniaceae</taxon>
        <taxon>Symbiodinium</taxon>
    </lineage>
</organism>
<dbReference type="AlphaFoldDB" id="A0A812RUF1"/>
<dbReference type="Gene3D" id="2.60.120.620">
    <property type="entry name" value="q2cbj1_9rhob like domain"/>
    <property type="match status" value="1"/>
</dbReference>